<dbReference type="KEGG" id="lth:KLTH0E10692g"/>
<evidence type="ECO:0000256" key="11">
    <source>
        <dbReference type="ARBA" id="ARBA00023136"/>
    </source>
</evidence>
<evidence type="ECO:0000256" key="6">
    <source>
        <dbReference type="ARBA" id="ARBA00022816"/>
    </source>
</evidence>
<evidence type="ECO:0000256" key="15">
    <source>
        <dbReference type="ARBA" id="ARBA00075092"/>
    </source>
</evidence>
<dbReference type="OMA" id="VPANIHS"/>
<evidence type="ECO:0000256" key="5">
    <source>
        <dbReference type="ARBA" id="ARBA00022448"/>
    </source>
</evidence>
<evidence type="ECO:0000256" key="17">
    <source>
        <dbReference type="SAM" id="MobiDB-lite"/>
    </source>
</evidence>
<evidence type="ECO:0000256" key="7">
    <source>
        <dbReference type="ARBA" id="ARBA00022927"/>
    </source>
</evidence>
<dbReference type="GO" id="GO:0031369">
    <property type="term" value="F:translation initiation factor binding"/>
    <property type="evidence" value="ECO:0007669"/>
    <property type="project" value="TreeGrafter"/>
</dbReference>
<dbReference type="GO" id="GO:0016973">
    <property type="term" value="P:poly(A)+ mRNA export from nucleus"/>
    <property type="evidence" value="ECO:0007669"/>
    <property type="project" value="InterPro"/>
</dbReference>
<feature type="region of interest" description="Disordered" evidence="17">
    <location>
        <begin position="177"/>
        <end position="206"/>
    </location>
</feature>
<proteinExistence type="inferred from homology"/>
<organism evidence="18 19">
    <name type="scientific">Lachancea thermotolerans (strain ATCC 56472 / CBS 6340 / NRRL Y-8284)</name>
    <name type="common">Yeast</name>
    <name type="synonym">Kluyveromyces thermotolerans</name>
    <dbReference type="NCBI Taxonomy" id="559295"/>
    <lineage>
        <taxon>Eukaryota</taxon>
        <taxon>Fungi</taxon>
        <taxon>Dikarya</taxon>
        <taxon>Ascomycota</taxon>
        <taxon>Saccharomycotina</taxon>
        <taxon>Saccharomycetes</taxon>
        <taxon>Saccharomycetales</taxon>
        <taxon>Saccharomycetaceae</taxon>
        <taxon>Lachancea</taxon>
    </lineage>
</organism>
<evidence type="ECO:0000256" key="1">
    <source>
        <dbReference type="ARBA" id="ARBA00004335"/>
    </source>
</evidence>
<feature type="region of interest" description="Disordered" evidence="17">
    <location>
        <begin position="83"/>
        <end position="105"/>
    </location>
</feature>
<dbReference type="GO" id="GO:0005737">
    <property type="term" value="C:cytoplasm"/>
    <property type="evidence" value="ECO:0007669"/>
    <property type="project" value="UniProtKB-ARBA"/>
</dbReference>
<evidence type="ECO:0000313" key="18">
    <source>
        <dbReference type="EMBL" id="CAR23504.1"/>
    </source>
</evidence>
<accession>C5DI93</accession>
<dbReference type="GO" id="GO:0000822">
    <property type="term" value="F:inositol hexakisphosphate binding"/>
    <property type="evidence" value="ECO:0007669"/>
    <property type="project" value="TreeGrafter"/>
</dbReference>
<dbReference type="EMBL" id="CU928169">
    <property type="protein sequence ID" value="CAR23504.1"/>
    <property type="molecule type" value="Genomic_DNA"/>
</dbReference>
<dbReference type="GO" id="GO:0031965">
    <property type="term" value="C:nuclear membrane"/>
    <property type="evidence" value="ECO:0007669"/>
    <property type="project" value="UniProtKB-SubCell"/>
</dbReference>
<dbReference type="InterPro" id="IPR012476">
    <property type="entry name" value="GLE1"/>
</dbReference>
<evidence type="ECO:0000256" key="9">
    <source>
        <dbReference type="ARBA" id="ARBA00023054"/>
    </source>
</evidence>
<evidence type="ECO:0000256" key="13">
    <source>
        <dbReference type="ARBA" id="ARBA00026227"/>
    </source>
</evidence>
<protein>
    <recommendedName>
        <fullName evidence="13">mRNA export factor GLE1</fullName>
    </recommendedName>
    <alternativeName>
        <fullName evidence="15">Nuclear pore protein GLE1</fullName>
    </alternativeName>
    <alternativeName>
        <fullName evidence="14">Nucleoporin GLE1</fullName>
    </alternativeName>
    <alternativeName>
        <fullName evidence="16">RNA export factor GLE1</fullName>
    </alternativeName>
</protein>
<dbReference type="Pfam" id="PF07817">
    <property type="entry name" value="GLE1"/>
    <property type="match status" value="1"/>
</dbReference>
<evidence type="ECO:0000256" key="2">
    <source>
        <dbReference type="ARBA" id="ARBA00004567"/>
    </source>
</evidence>
<keyword evidence="6" id="KW-0509">mRNA transport</keyword>
<keyword evidence="11" id="KW-0472">Membrane</keyword>
<dbReference type="AlphaFoldDB" id="C5DI93"/>
<dbReference type="InterPro" id="IPR038506">
    <property type="entry name" value="GLE1-like_sf"/>
</dbReference>
<comment type="subcellular location">
    <subcellularLocation>
        <location evidence="1">Nucleus membrane</location>
        <topology evidence="1">Peripheral membrane protein</topology>
        <orientation evidence="1">Cytoplasmic side</orientation>
    </subcellularLocation>
    <subcellularLocation>
        <location evidence="3">Nucleus membrane</location>
        <topology evidence="3">Peripheral membrane protein</topology>
        <orientation evidence="3">Nucleoplasmic side</orientation>
    </subcellularLocation>
    <subcellularLocation>
        <location evidence="2">Nucleus</location>
        <location evidence="2">Nuclear pore complex</location>
    </subcellularLocation>
</comment>
<evidence type="ECO:0000256" key="12">
    <source>
        <dbReference type="ARBA" id="ARBA00023242"/>
    </source>
</evidence>
<keyword evidence="12" id="KW-0539">Nucleus</keyword>
<keyword evidence="19" id="KW-1185">Reference proteome</keyword>
<dbReference type="FunCoup" id="C5DI93">
    <property type="interactions" value="143"/>
</dbReference>
<keyword evidence="9" id="KW-0175">Coiled coil</keyword>
<evidence type="ECO:0000256" key="16">
    <source>
        <dbReference type="ARBA" id="ARBA00075681"/>
    </source>
</evidence>
<dbReference type="GO" id="GO:0044614">
    <property type="term" value="C:nuclear pore cytoplasmic filaments"/>
    <property type="evidence" value="ECO:0007669"/>
    <property type="project" value="TreeGrafter"/>
</dbReference>
<evidence type="ECO:0000256" key="10">
    <source>
        <dbReference type="ARBA" id="ARBA00023132"/>
    </source>
</evidence>
<evidence type="ECO:0000256" key="14">
    <source>
        <dbReference type="ARBA" id="ARBA00029983"/>
    </source>
</evidence>
<evidence type="ECO:0000313" key="19">
    <source>
        <dbReference type="Proteomes" id="UP000002036"/>
    </source>
</evidence>
<dbReference type="HOGENOM" id="CLU_029651_0_0_1"/>
<dbReference type="OrthoDB" id="420884at2759"/>
<keyword evidence="5" id="KW-0813">Transport</keyword>
<dbReference type="GO" id="GO:0005543">
    <property type="term" value="F:phospholipid binding"/>
    <property type="evidence" value="ECO:0007669"/>
    <property type="project" value="TreeGrafter"/>
</dbReference>
<evidence type="ECO:0000256" key="8">
    <source>
        <dbReference type="ARBA" id="ARBA00023010"/>
    </source>
</evidence>
<evidence type="ECO:0000256" key="4">
    <source>
        <dbReference type="ARBA" id="ARBA00011056"/>
    </source>
</evidence>
<evidence type="ECO:0000256" key="3">
    <source>
        <dbReference type="ARBA" id="ARBA00004620"/>
    </source>
</evidence>
<sequence length="522" mass="60454">MRFNYEELCNIDSPEWHDEDEYTVIGGDDEHVPQLRLPRHVKRDTVPSDSIGVLDSGLAELMNELDLGSKIPGPSRLKPGIWRKRTKSLSKSESKPFNPTPARHSYEPEMFLNLRESLAKSILMKLETLERDNAERVQEVKNEKERIRMEQQRIEEEQKRKAEEQARIRREEAEKLRQRAEMERKQQLEEQKRKEAERKRLEEERRKQEAAEKELKAQEEAKKVFGLTNFSKVEDFFKHYKHRIKAIKSEIVEPVKKDTSLKSILSKHKRKINPKFGQLTNSEQHLATIFSELSSLVDETKANQLGYQWILNFIAKALVSQAETEVRVKPESALPLGKLALNLLARYPELLDFLMARFVKKCPLVIGFTCNINSEEGRYKMGWKRAQNDTWEEETSYDERMGGITTLFSVITRLPLPLEIISSQAHPLPIVHSWQMLARIANTHTDLLTNTHFVVLGSWWDAAAAQFVQAYGNQARKLMSLLTNDLTNAVAERKYVGAARLRILSEDYETSGTLKSFPEMNA</sequence>
<gene>
    <name evidence="18" type="ordered locus">KLTH0E10692g</name>
</gene>
<keyword evidence="7" id="KW-0653">Protein transport</keyword>
<reference evidence="18 19" key="1">
    <citation type="journal article" date="2009" name="Genome Res.">
        <title>Comparative genomics of protoploid Saccharomycetaceae.</title>
        <authorList>
            <consortium name="The Genolevures Consortium"/>
            <person name="Souciet J.-L."/>
            <person name="Dujon B."/>
            <person name="Gaillardin C."/>
            <person name="Johnston M."/>
            <person name="Baret P.V."/>
            <person name="Cliften P."/>
            <person name="Sherman D.J."/>
            <person name="Weissenbach J."/>
            <person name="Westhof E."/>
            <person name="Wincker P."/>
            <person name="Jubin C."/>
            <person name="Poulain J."/>
            <person name="Barbe V."/>
            <person name="Segurens B."/>
            <person name="Artiguenave F."/>
            <person name="Anthouard V."/>
            <person name="Vacherie B."/>
            <person name="Val M.-E."/>
            <person name="Fulton R.S."/>
            <person name="Minx P."/>
            <person name="Wilson R."/>
            <person name="Durrens P."/>
            <person name="Jean G."/>
            <person name="Marck C."/>
            <person name="Martin T."/>
            <person name="Nikolski M."/>
            <person name="Rolland T."/>
            <person name="Seret M.-L."/>
            <person name="Casaregola S."/>
            <person name="Despons L."/>
            <person name="Fairhead C."/>
            <person name="Fischer G."/>
            <person name="Lafontaine I."/>
            <person name="Leh V."/>
            <person name="Lemaire M."/>
            <person name="de Montigny J."/>
            <person name="Neuveglise C."/>
            <person name="Thierry A."/>
            <person name="Blanc-Lenfle I."/>
            <person name="Bleykasten C."/>
            <person name="Diffels J."/>
            <person name="Fritsch E."/>
            <person name="Frangeul L."/>
            <person name="Goeffon A."/>
            <person name="Jauniaux N."/>
            <person name="Kachouri-Lafond R."/>
            <person name="Payen C."/>
            <person name="Potier S."/>
            <person name="Pribylova L."/>
            <person name="Ozanne C."/>
            <person name="Richard G.-F."/>
            <person name="Sacerdot C."/>
            <person name="Straub M.-L."/>
            <person name="Talla E."/>
        </authorList>
    </citation>
    <scope>NUCLEOTIDE SEQUENCE [LARGE SCALE GENOMIC DNA]</scope>
    <source>
        <strain evidence="19">ATCC 56472 / CBS 6340 / NRRL Y-8284</strain>
    </source>
</reference>
<dbReference type="Proteomes" id="UP000002036">
    <property type="component" value="Chromosome E"/>
</dbReference>
<dbReference type="eggNOG" id="KOG2412">
    <property type="taxonomic scope" value="Eukaryota"/>
</dbReference>
<keyword evidence="8" id="KW-0811">Translocation</keyword>
<dbReference type="PANTHER" id="PTHR12960">
    <property type="entry name" value="GLE-1-RELATED"/>
    <property type="match status" value="1"/>
</dbReference>
<dbReference type="GO" id="GO:0015031">
    <property type="term" value="P:protein transport"/>
    <property type="evidence" value="ECO:0007669"/>
    <property type="project" value="UniProtKB-KW"/>
</dbReference>
<dbReference type="PANTHER" id="PTHR12960:SF0">
    <property type="entry name" value="MRNA EXPORT FACTOR GLE1"/>
    <property type="match status" value="1"/>
</dbReference>
<dbReference type="GeneID" id="8292106"/>
<dbReference type="STRING" id="559295.C5DI93"/>
<dbReference type="InParanoid" id="C5DI93"/>
<name>C5DI93_LACTC</name>
<dbReference type="FunFam" id="1.25.40.510:FF:000003">
    <property type="entry name" value="Nucleoporin GLE1"/>
    <property type="match status" value="1"/>
</dbReference>
<keyword evidence="10" id="KW-0906">Nuclear pore complex</keyword>
<comment type="similarity">
    <text evidence="4">Belongs to the GLE1 family.</text>
</comment>
<dbReference type="RefSeq" id="XP_002553941.1">
    <property type="nucleotide sequence ID" value="XM_002553895.1"/>
</dbReference>
<dbReference type="Gene3D" id="1.25.40.510">
    <property type="entry name" value="GLE1-like"/>
    <property type="match status" value="1"/>
</dbReference>